<organism evidence="14 15">
    <name type="scientific">Kwoniella newhampshirensis</name>
    <dbReference type="NCBI Taxonomy" id="1651941"/>
    <lineage>
        <taxon>Eukaryota</taxon>
        <taxon>Fungi</taxon>
        <taxon>Dikarya</taxon>
        <taxon>Basidiomycota</taxon>
        <taxon>Agaricomycotina</taxon>
        <taxon>Tremellomycetes</taxon>
        <taxon>Tremellales</taxon>
        <taxon>Cryptococcaceae</taxon>
        <taxon>Kwoniella</taxon>
    </lineage>
</organism>
<keyword evidence="15" id="KW-1185">Reference proteome</keyword>
<dbReference type="GO" id="GO:0035091">
    <property type="term" value="F:phosphatidylinositol binding"/>
    <property type="evidence" value="ECO:0007669"/>
    <property type="project" value="InterPro"/>
</dbReference>
<keyword evidence="6" id="KW-0963">Cytoplasm</keyword>
<feature type="compositionally biased region" description="Polar residues" evidence="12">
    <location>
        <begin position="486"/>
        <end position="499"/>
    </location>
</feature>
<dbReference type="GO" id="GO:0005768">
    <property type="term" value="C:endosome"/>
    <property type="evidence" value="ECO:0007669"/>
    <property type="project" value="TreeGrafter"/>
</dbReference>
<dbReference type="KEGG" id="kne:92180222"/>
<evidence type="ECO:0000256" key="5">
    <source>
        <dbReference type="ARBA" id="ARBA00022448"/>
    </source>
</evidence>
<feature type="compositionally biased region" description="Pro residues" evidence="12">
    <location>
        <begin position="197"/>
        <end position="210"/>
    </location>
</feature>
<evidence type="ECO:0000256" key="1">
    <source>
        <dbReference type="ARBA" id="ARBA00004287"/>
    </source>
</evidence>
<evidence type="ECO:0000259" key="13">
    <source>
        <dbReference type="PROSITE" id="PS50195"/>
    </source>
</evidence>
<dbReference type="GO" id="GO:0030904">
    <property type="term" value="C:retromer complex"/>
    <property type="evidence" value="ECO:0007669"/>
    <property type="project" value="UniProtKB-ARBA"/>
</dbReference>
<evidence type="ECO:0000256" key="10">
    <source>
        <dbReference type="ARBA" id="ARBA00023136"/>
    </source>
</evidence>
<proteinExistence type="inferred from homology"/>
<dbReference type="RefSeq" id="XP_066803576.1">
    <property type="nucleotide sequence ID" value="XM_066946075.1"/>
</dbReference>
<evidence type="ECO:0000256" key="2">
    <source>
        <dbReference type="ARBA" id="ARBA00004496"/>
    </source>
</evidence>
<gene>
    <name evidence="14" type="ORF">IAR55_002964</name>
</gene>
<keyword evidence="8" id="KW-0653">Protein transport</keyword>
<dbReference type="PANTHER" id="PTHR10555:SF170">
    <property type="entry name" value="FI18122P1"/>
    <property type="match status" value="1"/>
</dbReference>
<feature type="compositionally biased region" description="Polar residues" evidence="12">
    <location>
        <begin position="9"/>
        <end position="27"/>
    </location>
</feature>
<dbReference type="Gene3D" id="3.30.1520.10">
    <property type="entry name" value="Phox-like domain"/>
    <property type="match status" value="1"/>
</dbReference>
<dbReference type="InterPro" id="IPR015404">
    <property type="entry name" value="Vps5_C"/>
</dbReference>
<dbReference type="SMART" id="SM00312">
    <property type="entry name" value="PX"/>
    <property type="match status" value="1"/>
</dbReference>
<comment type="subcellular location">
    <subcellularLocation>
        <location evidence="2">Cytoplasm</location>
    </subcellularLocation>
    <subcellularLocation>
        <location evidence="3">Golgi apparatus</location>
    </subcellularLocation>
    <subcellularLocation>
        <location evidence="1">Membrane</location>
        <topology evidence="1">Peripheral membrane protein</topology>
        <orientation evidence="1">Cytoplasmic side</orientation>
    </subcellularLocation>
</comment>
<dbReference type="FunFam" id="1.20.1270.60:FF:000022">
    <property type="entry name" value="Sorting nexin 3 protein"/>
    <property type="match status" value="1"/>
</dbReference>
<evidence type="ECO:0000256" key="12">
    <source>
        <dbReference type="SAM" id="MobiDB-lite"/>
    </source>
</evidence>
<feature type="compositionally biased region" description="Low complexity" evidence="12">
    <location>
        <begin position="518"/>
        <end position="527"/>
    </location>
</feature>
<dbReference type="InterPro" id="IPR001683">
    <property type="entry name" value="PX_dom"/>
</dbReference>
<evidence type="ECO:0000256" key="11">
    <source>
        <dbReference type="SAM" id="Coils"/>
    </source>
</evidence>
<dbReference type="GO" id="GO:0015031">
    <property type="term" value="P:protein transport"/>
    <property type="evidence" value="ECO:0007669"/>
    <property type="project" value="UniProtKB-KW"/>
</dbReference>
<dbReference type="AlphaFoldDB" id="A0AAW0Z035"/>
<keyword evidence="9" id="KW-0333">Golgi apparatus</keyword>
<keyword evidence="5" id="KW-0813">Transport</keyword>
<evidence type="ECO:0000256" key="3">
    <source>
        <dbReference type="ARBA" id="ARBA00004555"/>
    </source>
</evidence>
<feature type="region of interest" description="Disordered" evidence="12">
    <location>
        <begin position="174"/>
        <end position="669"/>
    </location>
</feature>
<dbReference type="GeneID" id="92180222"/>
<evidence type="ECO:0000256" key="4">
    <source>
        <dbReference type="ARBA" id="ARBA00010883"/>
    </source>
</evidence>
<keyword evidence="10" id="KW-0472">Membrane</keyword>
<sequence length="1051" mass="112565">MDEEASFANLLSSTIAPARPSWNSGGTNPEEHDPWANPFSDVGGGSSTANFTHPITGALGLNDSSSSTYLPTFPTTATTASTTSTSSTTGGFGDTPDSPREETTTSPYVRQIERERVAEASTRLVPDPPSVIAAREQGAGQEGFGYASSAFGTPTLRSVAGGGEEDPFATAAAAAAAAATTNPFAPTTSDPANIPFAVPPTPTPLSPPPSRSKSTKTQSTNSAPTALPSRRLPASLIDEDLLAESDPEQSLKKAFKKSTPAPALTRSGSGTASPSGSRKAYVFTPGKKGGNKKEEVKHKADEEKKDEGREKAAEMENKVADAKDVASGEKEDVQEKKENSKDAEKPETLKEDEQKMDNAMEGTSITEPPKEMEVEQDPPDAVAKDGKAEVKADVPSDAEAGAGETVENKTTETVTNGDEAKAVEATISHQIDSADGHDVPTPTATTPTGLQSPISVPLPNSSNATPTISRIPSPLPLAKPQPEEPGSSSILATPSTDRVSVSPLEAPTEPETDYSFKSLSIGGSSTSLPPPLPTKDSWSGNGNKGTNSPPSSRFGGKGWGVLEDDQDGDGGLFGKGGPSIKSDPWGGDVTSNGPGGWGEPDLASLPPSAGPSRHFESDGGDEDDSSFASPAPSNTTTRSPTNGFAPLSPSSETPTTPSRRNKLSSTPLFQITVSDPHRMGDAVRGYTVYTVRTRTTSPHYRKGDFSVLRRFSDFLWLYDVLSLNNPGVIVPPVPDKHAFGRFQDQFIETRRSALERCMAKIISHPVLQLDPDLRMFLESDSFALDAKSRKQEAAALEKQQLQQQQGLLAGWTGGPKFVEQDDWFDSRRAFLDSLESQLKSLSKSIDLASKHRLELSLSISEYSETILALSESDLGTSLSSALAQLASLAEKEKENQEESAKADVVQLLNMADEYVRFIASVRVAFSGRVKVWGQWQNQEKEVTRLRMIRERMRQQGRLGEKVQSSMIEIADAERKARELAGEFDRLTKLVKFEFVRFERERVDEFKSTLEKYLDGLMGRERALIESWEGFHRVLAGVVEKSQGVGGNGNTG</sequence>
<feature type="compositionally biased region" description="Low complexity" evidence="12">
    <location>
        <begin position="71"/>
        <end position="89"/>
    </location>
</feature>
<feature type="compositionally biased region" description="Low complexity" evidence="12">
    <location>
        <begin position="174"/>
        <end position="188"/>
    </location>
</feature>
<feature type="compositionally biased region" description="Low complexity" evidence="12">
    <location>
        <begin position="646"/>
        <end position="658"/>
    </location>
</feature>
<comment type="similarity">
    <text evidence="4">Belongs to the sorting nexin family.</text>
</comment>
<dbReference type="GO" id="GO:0005829">
    <property type="term" value="C:cytosol"/>
    <property type="evidence" value="ECO:0007669"/>
    <property type="project" value="GOC"/>
</dbReference>
<comment type="caution">
    <text evidence="14">The sequence shown here is derived from an EMBL/GenBank/DDBJ whole genome shotgun (WGS) entry which is preliminary data.</text>
</comment>
<feature type="compositionally biased region" description="Polar residues" evidence="12">
    <location>
        <begin position="266"/>
        <end position="276"/>
    </location>
</feature>
<feature type="coiled-coil region" evidence="11">
    <location>
        <begin position="962"/>
        <end position="989"/>
    </location>
</feature>
<dbReference type="GO" id="GO:0005794">
    <property type="term" value="C:Golgi apparatus"/>
    <property type="evidence" value="ECO:0007669"/>
    <property type="project" value="UniProtKB-SubCell"/>
</dbReference>
<dbReference type="PROSITE" id="PS50195">
    <property type="entry name" value="PX"/>
    <property type="match status" value="1"/>
</dbReference>
<dbReference type="FunFam" id="3.30.1520.10:FF:000013">
    <property type="entry name" value="Putative Sorting nexin 3"/>
    <property type="match status" value="1"/>
</dbReference>
<feature type="domain" description="PX" evidence="13">
    <location>
        <begin position="667"/>
        <end position="783"/>
    </location>
</feature>
<evidence type="ECO:0000313" key="15">
    <source>
        <dbReference type="Proteomes" id="UP001388673"/>
    </source>
</evidence>
<dbReference type="Pfam" id="PF00787">
    <property type="entry name" value="PX"/>
    <property type="match status" value="1"/>
</dbReference>
<dbReference type="EMBL" id="JBCAWK010000005">
    <property type="protein sequence ID" value="KAK8858735.1"/>
    <property type="molecule type" value="Genomic_DNA"/>
</dbReference>
<reference evidence="14 15" key="1">
    <citation type="journal article" date="2024" name="bioRxiv">
        <title>Comparative genomics of Cryptococcus and Kwoniella reveals pathogenesis evolution and contrasting karyotype dynamics via intercentromeric recombination or chromosome fusion.</title>
        <authorList>
            <person name="Coelho M.A."/>
            <person name="David-Palma M."/>
            <person name="Shea T."/>
            <person name="Bowers K."/>
            <person name="McGinley-Smith S."/>
            <person name="Mohammad A.W."/>
            <person name="Gnirke A."/>
            <person name="Yurkov A.M."/>
            <person name="Nowrousian M."/>
            <person name="Sun S."/>
            <person name="Cuomo C.A."/>
            <person name="Heitman J."/>
        </authorList>
    </citation>
    <scope>NUCLEOTIDE SEQUENCE [LARGE SCALE GENOMIC DNA]</scope>
    <source>
        <strain evidence="14 15">CBS 13917</strain>
    </source>
</reference>
<dbReference type="InterPro" id="IPR036871">
    <property type="entry name" value="PX_dom_sf"/>
</dbReference>
<evidence type="ECO:0000256" key="8">
    <source>
        <dbReference type="ARBA" id="ARBA00022927"/>
    </source>
</evidence>
<dbReference type="Gene3D" id="1.20.1270.60">
    <property type="entry name" value="Arfaptin homology (AH) domain/BAR domain"/>
    <property type="match status" value="1"/>
</dbReference>
<feature type="compositionally biased region" description="Polar residues" evidence="12">
    <location>
        <begin position="442"/>
        <end position="470"/>
    </location>
</feature>
<dbReference type="GO" id="GO:0045053">
    <property type="term" value="P:protein retention in Golgi apparatus"/>
    <property type="evidence" value="ECO:0007669"/>
    <property type="project" value="TreeGrafter"/>
</dbReference>
<feature type="region of interest" description="Disordered" evidence="12">
    <location>
        <begin position="1"/>
        <end position="109"/>
    </location>
</feature>
<dbReference type="GO" id="GO:0042147">
    <property type="term" value="P:retrograde transport, endosome to Golgi"/>
    <property type="evidence" value="ECO:0007669"/>
    <property type="project" value="TreeGrafter"/>
</dbReference>
<dbReference type="SUPFAM" id="SSF64268">
    <property type="entry name" value="PX domain"/>
    <property type="match status" value="1"/>
</dbReference>
<dbReference type="InterPro" id="IPR027267">
    <property type="entry name" value="AH/BAR_dom_sf"/>
</dbReference>
<keyword evidence="11" id="KW-0175">Coiled coil</keyword>
<feature type="compositionally biased region" description="Basic and acidic residues" evidence="12">
    <location>
        <begin position="382"/>
        <end position="394"/>
    </location>
</feature>
<protein>
    <recommendedName>
        <fullName evidence="13">PX domain-containing protein</fullName>
    </recommendedName>
</protein>
<evidence type="ECO:0000256" key="7">
    <source>
        <dbReference type="ARBA" id="ARBA00022553"/>
    </source>
</evidence>
<feature type="compositionally biased region" description="Low complexity" evidence="12">
    <location>
        <begin position="211"/>
        <end position="220"/>
    </location>
</feature>
<feature type="compositionally biased region" description="Polar residues" evidence="12">
    <location>
        <begin position="536"/>
        <end position="551"/>
    </location>
</feature>
<name>A0AAW0Z035_9TREE</name>
<feature type="compositionally biased region" description="Polar residues" evidence="12">
    <location>
        <begin position="627"/>
        <end position="642"/>
    </location>
</feature>
<feature type="compositionally biased region" description="Basic and acidic residues" evidence="12">
    <location>
        <begin position="291"/>
        <end position="358"/>
    </location>
</feature>
<evidence type="ECO:0000313" key="14">
    <source>
        <dbReference type="EMBL" id="KAK8858735.1"/>
    </source>
</evidence>
<dbReference type="PANTHER" id="PTHR10555">
    <property type="entry name" value="SORTING NEXIN"/>
    <property type="match status" value="1"/>
</dbReference>
<accession>A0AAW0Z035</accession>
<keyword evidence="7" id="KW-0597">Phosphoprotein</keyword>
<dbReference type="Pfam" id="PF09325">
    <property type="entry name" value="Vps5"/>
    <property type="match status" value="1"/>
</dbReference>
<dbReference type="Proteomes" id="UP001388673">
    <property type="component" value="Unassembled WGS sequence"/>
</dbReference>
<feature type="compositionally biased region" description="Acidic residues" evidence="12">
    <location>
        <begin position="237"/>
        <end position="247"/>
    </location>
</feature>
<evidence type="ECO:0000256" key="6">
    <source>
        <dbReference type="ARBA" id="ARBA00022490"/>
    </source>
</evidence>
<evidence type="ECO:0000256" key="9">
    <source>
        <dbReference type="ARBA" id="ARBA00023034"/>
    </source>
</evidence>